<name>A0A917S3T8_9BACL</name>
<evidence type="ECO:0000313" key="1">
    <source>
        <dbReference type="EMBL" id="GGL55022.1"/>
    </source>
</evidence>
<sequence length="170" mass="19352">MTADKIEKVSVPENSLAVRSLPSIHYSDSYKAAFSAESIGDVASLTRLFLTSVPSWVSQMMKVRDRLVGFIGLKTSSRSERKNITLEQGSRVGIFRVIDRDSHEVLLGEDDRHLDFRVSILLSEADEVKYVSVSTVVFFHNWLGRLYFFIVKRIHKAIVPAMLTNMMRRS</sequence>
<keyword evidence="2" id="KW-1185">Reference proteome</keyword>
<accession>A0A917S3T8</accession>
<evidence type="ECO:0000313" key="2">
    <source>
        <dbReference type="Proteomes" id="UP000654670"/>
    </source>
</evidence>
<dbReference type="RefSeq" id="WP_188802861.1">
    <property type="nucleotide sequence ID" value="NZ_BMOK01000007.1"/>
</dbReference>
<dbReference type="InterPro" id="IPR021295">
    <property type="entry name" value="DUF2867"/>
</dbReference>
<gene>
    <name evidence="1" type="ORF">GCM10007968_18860</name>
</gene>
<dbReference type="EMBL" id="BMOK01000007">
    <property type="protein sequence ID" value="GGL55022.1"/>
    <property type="molecule type" value="Genomic_DNA"/>
</dbReference>
<organism evidence="1 2">
    <name type="scientific">Sporolactobacillus putidus</name>
    <dbReference type="NCBI Taxonomy" id="492735"/>
    <lineage>
        <taxon>Bacteria</taxon>
        <taxon>Bacillati</taxon>
        <taxon>Bacillota</taxon>
        <taxon>Bacilli</taxon>
        <taxon>Bacillales</taxon>
        <taxon>Sporolactobacillaceae</taxon>
        <taxon>Sporolactobacillus</taxon>
    </lineage>
</organism>
<protein>
    <recommendedName>
        <fullName evidence="3">DUF2867 domain-containing protein</fullName>
    </recommendedName>
</protein>
<reference evidence="1" key="2">
    <citation type="submission" date="2020-09" db="EMBL/GenBank/DDBJ databases">
        <authorList>
            <person name="Sun Q."/>
            <person name="Ohkuma M."/>
        </authorList>
    </citation>
    <scope>NUCLEOTIDE SEQUENCE</scope>
    <source>
        <strain evidence="1">JCM 15325</strain>
    </source>
</reference>
<dbReference type="AlphaFoldDB" id="A0A917S3T8"/>
<dbReference type="Pfam" id="PF11066">
    <property type="entry name" value="DUF2867"/>
    <property type="match status" value="1"/>
</dbReference>
<comment type="caution">
    <text evidence="1">The sequence shown here is derived from an EMBL/GenBank/DDBJ whole genome shotgun (WGS) entry which is preliminary data.</text>
</comment>
<proteinExistence type="predicted"/>
<dbReference type="Proteomes" id="UP000654670">
    <property type="component" value="Unassembled WGS sequence"/>
</dbReference>
<reference evidence="1" key="1">
    <citation type="journal article" date="2014" name="Int. J. Syst. Evol. Microbiol.">
        <title>Complete genome sequence of Corynebacterium casei LMG S-19264T (=DSM 44701T), isolated from a smear-ripened cheese.</title>
        <authorList>
            <consortium name="US DOE Joint Genome Institute (JGI-PGF)"/>
            <person name="Walter F."/>
            <person name="Albersmeier A."/>
            <person name="Kalinowski J."/>
            <person name="Ruckert C."/>
        </authorList>
    </citation>
    <scope>NUCLEOTIDE SEQUENCE</scope>
    <source>
        <strain evidence="1">JCM 15325</strain>
    </source>
</reference>
<evidence type="ECO:0008006" key="3">
    <source>
        <dbReference type="Google" id="ProtNLM"/>
    </source>
</evidence>